<dbReference type="Gene3D" id="1.10.10.60">
    <property type="entry name" value="Homeodomain-like"/>
    <property type="match status" value="1"/>
</dbReference>
<dbReference type="InterPro" id="IPR009057">
    <property type="entry name" value="Homeodomain-like_sf"/>
</dbReference>
<evidence type="ECO:0000313" key="4">
    <source>
        <dbReference type="EMBL" id="MFD1385125.1"/>
    </source>
</evidence>
<keyword evidence="5" id="KW-1185">Reference proteome</keyword>
<dbReference type="RefSeq" id="WP_377370014.1">
    <property type="nucleotide sequence ID" value="NZ_JBHTMN010000019.1"/>
</dbReference>
<dbReference type="PANTHER" id="PTHR43130:SF3">
    <property type="entry name" value="HTH-TYPE TRANSCRIPTIONAL REGULATOR RV1931C"/>
    <property type="match status" value="1"/>
</dbReference>
<feature type="domain" description="HTH araC/xylS-type" evidence="3">
    <location>
        <begin position="210"/>
        <end position="308"/>
    </location>
</feature>
<dbReference type="Pfam" id="PF12833">
    <property type="entry name" value="HTH_18"/>
    <property type="match status" value="1"/>
</dbReference>
<gene>
    <name evidence="4" type="ORF">ACFQ45_17365</name>
</gene>
<dbReference type="SMART" id="SM00342">
    <property type="entry name" value="HTH_ARAC"/>
    <property type="match status" value="1"/>
</dbReference>
<dbReference type="InterPro" id="IPR018060">
    <property type="entry name" value="HTH_AraC"/>
</dbReference>
<keyword evidence="2" id="KW-0804">Transcription</keyword>
<proteinExistence type="predicted"/>
<dbReference type="InterPro" id="IPR029062">
    <property type="entry name" value="Class_I_gatase-like"/>
</dbReference>
<dbReference type="Proteomes" id="UP001597059">
    <property type="component" value="Unassembled WGS sequence"/>
</dbReference>
<dbReference type="PANTHER" id="PTHR43130">
    <property type="entry name" value="ARAC-FAMILY TRANSCRIPTIONAL REGULATOR"/>
    <property type="match status" value="1"/>
</dbReference>
<dbReference type="EMBL" id="JBHTMN010000019">
    <property type="protein sequence ID" value="MFD1385125.1"/>
    <property type="molecule type" value="Genomic_DNA"/>
</dbReference>
<dbReference type="SUPFAM" id="SSF52317">
    <property type="entry name" value="Class I glutamine amidotransferase-like"/>
    <property type="match status" value="1"/>
</dbReference>
<accession>A0ABW4B6Z2</accession>
<dbReference type="InterPro" id="IPR002818">
    <property type="entry name" value="DJ-1/PfpI"/>
</dbReference>
<evidence type="ECO:0000259" key="3">
    <source>
        <dbReference type="PROSITE" id="PS01124"/>
    </source>
</evidence>
<evidence type="ECO:0000256" key="1">
    <source>
        <dbReference type="ARBA" id="ARBA00023015"/>
    </source>
</evidence>
<dbReference type="InterPro" id="IPR052158">
    <property type="entry name" value="INH-QAR"/>
</dbReference>
<comment type="caution">
    <text evidence="4">The sequence shown here is derived from an EMBL/GenBank/DDBJ whole genome shotgun (WGS) entry which is preliminary data.</text>
</comment>
<dbReference type="Gene3D" id="3.40.50.880">
    <property type="match status" value="1"/>
</dbReference>
<evidence type="ECO:0000313" key="5">
    <source>
        <dbReference type="Proteomes" id="UP001597059"/>
    </source>
</evidence>
<reference evidence="5" key="1">
    <citation type="journal article" date="2019" name="Int. J. Syst. Evol. Microbiol.">
        <title>The Global Catalogue of Microorganisms (GCM) 10K type strain sequencing project: providing services to taxonomists for standard genome sequencing and annotation.</title>
        <authorList>
            <consortium name="The Broad Institute Genomics Platform"/>
            <consortium name="The Broad Institute Genome Sequencing Center for Infectious Disease"/>
            <person name="Wu L."/>
            <person name="Ma J."/>
        </authorList>
    </citation>
    <scope>NUCLEOTIDE SEQUENCE [LARGE SCALE GENOMIC DNA]</scope>
    <source>
        <strain evidence="5">JCM 30774</strain>
    </source>
</reference>
<sequence>MAEVSIAIVAYPDCLKSTVQGLEEMFTLASKLSRNSDIEATTFVYQTLEWPETFETRASLPLFQVVILPPSLKRGFDMVSDPALSKWLRYQHQHGAILTSVCAGTFLLAHTGLLRHKKVTTHWALVDTFQDHFPGIALQSEAILINEGDIISAGGMMSWVDLGLEIIAQQASPKLMRQLGKMLVVDTGQREQRYYQQFVPNLTHGDVDIIQLQHLIQDNCDQPLKITELAQRINTTVRTLQRRFTKATGLSPQLYIQRVRIQKACELLESSRQSFESIAGKVGYDDVGACRKAFIKIIGLTPQAFRKRFG</sequence>
<evidence type="ECO:0000256" key="2">
    <source>
        <dbReference type="ARBA" id="ARBA00023163"/>
    </source>
</evidence>
<dbReference type="Pfam" id="PF01965">
    <property type="entry name" value="DJ-1_PfpI"/>
    <property type="match status" value="1"/>
</dbReference>
<name>A0ABW4B6Z2_9GAMM</name>
<dbReference type="PROSITE" id="PS01124">
    <property type="entry name" value="HTH_ARAC_FAMILY_2"/>
    <property type="match status" value="1"/>
</dbReference>
<dbReference type="SUPFAM" id="SSF46689">
    <property type="entry name" value="Homeodomain-like"/>
    <property type="match status" value="2"/>
</dbReference>
<protein>
    <submittedName>
        <fullName evidence="4">GlxA family transcriptional regulator</fullName>
    </submittedName>
</protein>
<keyword evidence="1" id="KW-0805">Transcription regulation</keyword>
<organism evidence="4 5">
    <name type="scientific">Rhodanobacter aciditrophus</name>
    <dbReference type="NCBI Taxonomy" id="1623218"/>
    <lineage>
        <taxon>Bacteria</taxon>
        <taxon>Pseudomonadati</taxon>
        <taxon>Pseudomonadota</taxon>
        <taxon>Gammaproteobacteria</taxon>
        <taxon>Lysobacterales</taxon>
        <taxon>Rhodanobacteraceae</taxon>
        <taxon>Rhodanobacter</taxon>
    </lineage>
</organism>